<keyword evidence="1" id="KW-0732">Signal</keyword>
<accession>A0ABV6QMK8</accession>
<dbReference type="Proteomes" id="UP001589890">
    <property type="component" value="Unassembled WGS sequence"/>
</dbReference>
<feature type="chain" id="PRO_5046948750" evidence="1">
    <location>
        <begin position="23"/>
        <end position="585"/>
    </location>
</feature>
<dbReference type="PROSITE" id="PS51257">
    <property type="entry name" value="PROKAR_LIPOPROTEIN"/>
    <property type="match status" value="1"/>
</dbReference>
<comment type="caution">
    <text evidence="3">The sequence shown here is derived from an EMBL/GenBank/DDBJ whole genome shotgun (WGS) entry which is preliminary data.</text>
</comment>
<evidence type="ECO:0000256" key="1">
    <source>
        <dbReference type="SAM" id="SignalP"/>
    </source>
</evidence>
<dbReference type="SUPFAM" id="SSF53850">
    <property type="entry name" value="Periplasmic binding protein-like II"/>
    <property type="match status" value="1"/>
</dbReference>
<feature type="signal peptide" evidence="1">
    <location>
        <begin position="1"/>
        <end position="22"/>
    </location>
</feature>
<organism evidence="3 4">
    <name type="scientific">Kribbella deserti</name>
    <dbReference type="NCBI Taxonomy" id="1926257"/>
    <lineage>
        <taxon>Bacteria</taxon>
        <taxon>Bacillati</taxon>
        <taxon>Actinomycetota</taxon>
        <taxon>Actinomycetes</taxon>
        <taxon>Propionibacteriales</taxon>
        <taxon>Kribbellaceae</taxon>
        <taxon>Kribbella</taxon>
    </lineage>
</organism>
<evidence type="ECO:0000259" key="2">
    <source>
        <dbReference type="Pfam" id="PF00496"/>
    </source>
</evidence>
<evidence type="ECO:0000313" key="3">
    <source>
        <dbReference type="EMBL" id="MFC0625876.1"/>
    </source>
</evidence>
<dbReference type="CDD" id="cd08506">
    <property type="entry name" value="PBP2_clavulanate_OppA2"/>
    <property type="match status" value="1"/>
</dbReference>
<evidence type="ECO:0000313" key="4">
    <source>
        <dbReference type="Proteomes" id="UP001589890"/>
    </source>
</evidence>
<keyword evidence="4" id="KW-1185">Reference proteome</keyword>
<dbReference type="EMBL" id="JBHLTC010000018">
    <property type="protein sequence ID" value="MFC0625876.1"/>
    <property type="molecule type" value="Genomic_DNA"/>
</dbReference>
<dbReference type="PANTHER" id="PTHR30290">
    <property type="entry name" value="PERIPLASMIC BINDING COMPONENT OF ABC TRANSPORTER"/>
    <property type="match status" value="1"/>
</dbReference>
<dbReference type="PIRSF" id="PIRSF002741">
    <property type="entry name" value="MppA"/>
    <property type="match status" value="1"/>
</dbReference>
<feature type="domain" description="Solute-binding protein family 5" evidence="2">
    <location>
        <begin position="105"/>
        <end position="497"/>
    </location>
</feature>
<name>A0ABV6QMK8_9ACTN</name>
<dbReference type="RefSeq" id="WP_380048722.1">
    <property type="nucleotide sequence ID" value="NZ_JBHLTC010000018.1"/>
</dbReference>
<dbReference type="Gene3D" id="3.10.105.10">
    <property type="entry name" value="Dipeptide-binding Protein, Domain 3"/>
    <property type="match status" value="1"/>
</dbReference>
<reference evidence="3 4" key="1">
    <citation type="submission" date="2024-09" db="EMBL/GenBank/DDBJ databases">
        <authorList>
            <person name="Sun Q."/>
            <person name="Mori K."/>
        </authorList>
    </citation>
    <scope>NUCLEOTIDE SEQUENCE [LARGE SCALE GENOMIC DNA]</scope>
    <source>
        <strain evidence="3 4">CGMCC 1.15906</strain>
    </source>
</reference>
<protein>
    <submittedName>
        <fullName evidence="3">ABC transporter substrate-binding protein</fullName>
    </submittedName>
</protein>
<dbReference type="Pfam" id="PF00496">
    <property type="entry name" value="SBP_bac_5"/>
    <property type="match status" value="1"/>
</dbReference>
<dbReference type="InterPro" id="IPR039424">
    <property type="entry name" value="SBP_5"/>
</dbReference>
<proteinExistence type="predicted"/>
<sequence>MTKKRLRLAVAASAALALVLSACGGGTDTNNNGSGGATEEFNAALTKVFNPSDKKGGIMKFAHSDQLDTVDPGETYYGVSWNFLRTYGRALLMYKPVPGAEGNELTGDLAEGLGVPSDGGKTWTYKLRAGVKFEDGTPVTSKDVKYAVLRSTDKETFPNGPAYFEQFLNLPAGYKGVYKSKGVNTDSAISTPDDQTIVFHLKQAFGGFDYMAALPQTVPVPAAKDTGAKYKEHVVSSGPYMFDKVEEGKGYTLKRNPNWDPATDPNRKALPDGYDVRLKVEGNDLDNRLISGDLHIDLTGTGVQSAAQGKVLSDPELKKRSDNPTVARLWYTSINPQVKPFDNIDCRKAVMYAIDQTGYQTAYGGEFAGGEMATTIMPPMIAGYQKFDLYPNGDDSKGDTAKAKEHLAACGQPNGFTANMVYRSDRVKEKAAAESIQQSLLRVGIKLTLKGYPSGDYFSQYAGNPPFMRKNNIGLATNGWGADWNSGFGYLSQIVDSRVIRETGGSSNISVRIPEVDKMLDEAVAETDKAKAEAAWGAIDKRVMEEAVIYPGVYAKSLVLRGKGVTNVFYNEAFGQYDFMAMGLQ</sequence>
<dbReference type="Gene3D" id="3.40.190.10">
    <property type="entry name" value="Periplasmic binding protein-like II"/>
    <property type="match status" value="1"/>
</dbReference>
<dbReference type="InterPro" id="IPR030678">
    <property type="entry name" value="Peptide/Ni-bd"/>
</dbReference>
<dbReference type="InterPro" id="IPR000914">
    <property type="entry name" value="SBP_5_dom"/>
</dbReference>
<gene>
    <name evidence="3" type="ORF">ACFFGN_17495</name>
</gene>
<dbReference type="PANTHER" id="PTHR30290:SF83">
    <property type="entry name" value="ABC TRANSPORTER SUBSTRATE-BINDING PROTEIN"/>
    <property type="match status" value="1"/>
</dbReference>